<comment type="catalytic activity">
    <reaction evidence="1 13">
        <text>Hydrolytically removes 5'-nucleotides successively from the 3'-hydroxy termini of 3'-hydroxy-terminated oligonucleotides.</text>
        <dbReference type="EC" id="3.1.4.1"/>
    </reaction>
</comment>
<dbReference type="InterPro" id="IPR049132">
    <property type="entry name" value="FAN1-like_euk"/>
</dbReference>
<evidence type="ECO:0000313" key="16">
    <source>
        <dbReference type="EMBL" id="KAK9832137.1"/>
    </source>
</evidence>
<evidence type="ECO:0000256" key="13">
    <source>
        <dbReference type="RuleBase" id="RU365033"/>
    </source>
</evidence>
<dbReference type="GO" id="GO:0008270">
    <property type="term" value="F:zinc ion binding"/>
    <property type="evidence" value="ECO:0007669"/>
    <property type="project" value="UniProtKB-KW"/>
</dbReference>
<dbReference type="InterPro" id="IPR049126">
    <property type="entry name" value="FAN1-like_TPR"/>
</dbReference>
<evidence type="ECO:0000256" key="4">
    <source>
        <dbReference type="ARBA" id="ARBA00022723"/>
    </source>
</evidence>
<evidence type="ECO:0000256" key="1">
    <source>
        <dbReference type="ARBA" id="ARBA00000983"/>
    </source>
</evidence>
<keyword evidence="4 13" id="KW-0479">Metal-binding</keyword>
<dbReference type="InterPro" id="IPR014883">
    <property type="entry name" value="VRR_NUC"/>
</dbReference>
<dbReference type="GO" id="GO:0004528">
    <property type="term" value="F:phosphodiesterase I activity"/>
    <property type="evidence" value="ECO:0007669"/>
    <property type="project" value="UniProtKB-EC"/>
</dbReference>
<feature type="compositionally biased region" description="Basic residues" evidence="14">
    <location>
        <begin position="21"/>
        <end position="31"/>
    </location>
</feature>
<dbReference type="PANTHER" id="PTHR15749">
    <property type="entry name" value="FANCONI-ASSOCIATED NUCLEASE 1"/>
    <property type="match status" value="1"/>
</dbReference>
<feature type="compositionally biased region" description="Low complexity" evidence="14">
    <location>
        <begin position="135"/>
        <end position="194"/>
    </location>
</feature>
<feature type="domain" description="UBZ4-type" evidence="15">
    <location>
        <begin position="92"/>
        <end position="120"/>
    </location>
</feature>
<evidence type="ECO:0000256" key="6">
    <source>
        <dbReference type="ARBA" id="ARBA00022771"/>
    </source>
</evidence>
<dbReference type="PANTHER" id="PTHR15749:SF4">
    <property type="entry name" value="FANCONI-ASSOCIATED NUCLEASE 1"/>
    <property type="match status" value="1"/>
</dbReference>
<dbReference type="GO" id="GO:0070336">
    <property type="term" value="F:flap-structured DNA binding"/>
    <property type="evidence" value="ECO:0007669"/>
    <property type="project" value="TreeGrafter"/>
</dbReference>
<comment type="subcellular location">
    <subcellularLocation>
        <location evidence="13">Nucleus</location>
    </subcellularLocation>
</comment>
<comment type="function">
    <text evidence="13">Nuclease required for the repair of DNA interstrand cross-links (ICL). Acts as a 5'-3' exonuclease that anchors at a cut end of DNA and cleaves DNA successively at every third nucleotide, allowing to excise an ICL from one strand through flanking incisions.</text>
</comment>
<dbReference type="EMBL" id="JALJOS010000012">
    <property type="protein sequence ID" value="KAK9832137.1"/>
    <property type="molecule type" value="Genomic_DNA"/>
</dbReference>
<comment type="caution">
    <text evidence="16">The sequence shown here is derived from an EMBL/GenBank/DDBJ whole genome shotgun (WGS) entry which is preliminary data.</text>
</comment>
<keyword evidence="13" id="KW-0539">Nucleus</keyword>
<evidence type="ECO:0000256" key="14">
    <source>
        <dbReference type="SAM" id="MobiDB-lite"/>
    </source>
</evidence>
<dbReference type="Pfam" id="PF21315">
    <property type="entry name" value="FAN1_HTH"/>
    <property type="match status" value="1"/>
</dbReference>
<evidence type="ECO:0000256" key="3">
    <source>
        <dbReference type="ARBA" id="ARBA00022722"/>
    </source>
</evidence>
<keyword evidence="5 12" id="KW-0227">DNA damage</keyword>
<keyword evidence="7 13" id="KW-0378">Hydrolase</keyword>
<dbReference type="InterPro" id="IPR033315">
    <property type="entry name" value="Fan1-like"/>
</dbReference>
<evidence type="ECO:0000256" key="7">
    <source>
        <dbReference type="ARBA" id="ARBA00022801"/>
    </source>
</evidence>
<gene>
    <name evidence="16" type="ORF">WJX74_000316</name>
</gene>
<dbReference type="SMART" id="SM00990">
    <property type="entry name" value="VRR_NUC"/>
    <property type="match status" value="1"/>
</dbReference>
<evidence type="ECO:0000256" key="5">
    <source>
        <dbReference type="ARBA" id="ARBA00022763"/>
    </source>
</evidence>
<dbReference type="Pfam" id="PF08774">
    <property type="entry name" value="VRR_NUC"/>
    <property type="match status" value="1"/>
</dbReference>
<dbReference type="Proteomes" id="UP001438707">
    <property type="component" value="Unassembled WGS sequence"/>
</dbReference>
<evidence type="ECO:0000256" key="12">
    <source>
        <dbReference type="PROSITE-ProRule" id="PRU01256"/>
    </source>
</evidence>
<comment type="cofactor">
    <cofactor evidence="13">
        <name>Mg(2+)</name>
        <dbReference type="ChEBI" id="CHEBI:18420"/>
    </cofactor>
    <cofactor evidence="13">
        <name>Mn(2+)</name>
        <dbReference type="ChEBI" id="CHEBI:29035"/>
    </cofactor>
</comment>
<evidence type="ECO:0000259" key="15">
    <source>
        <dbReference type="PROSITE" id="PS51908"/>
    </source>
</evidence>
<dbReference type="Gene3D" id="3.30.160.60">
    <property type="entry name" value="Classic Zinc Finger"/>
    <property type="match status" value="1"/>
</dbReference>
<feature type="compositionally biased region" description="Polar residues" evidence="14">
    <location>
        <begin position="1"/>
        <end position="12"/>
    </location>
</feature>
<keyword evidence="10 12" id="KW-0234">DNA repair</keyword>
<feature type="region of interest" description="Disordered" evidence="14">
    <location>
        <begin position="319"/>
        <end position="415"/>
    </location>
</feature>
<proteinExistence type="inferred from homology"/>
<dbReference type="GO" id="GO:0036297">
    <property type="term" value="P:interstrand cross-link repair"/>
    <property type="evidence" value="ECO:0007669"/>
    <property type="project" value="InterPro"/>
</dbReference>
<dbReference type="GO" id="GO:0017108">
    <property type="term" value="F:5'-flap endonuclease activity"/>
    <property type="evidence" value="ECO:0007669"/>
    <property type="project" value="TreeGrafter"/>
</dbReference>
<feature type="compositionally biased region" description="Low complexity" evidence="14">
    <location>
        <begin position="340"/>
        <end position="352"/>
    </location>
</feature>
<dbReference type="Pfam" id="PF21170">
    <property type="entry name" value="FAN1_TPR"/>
    <property type="match status" value="1"/>
</dbReference>
<organism evidence="16 17">
    <name type="scientific">Apatococcus lobatus</name>
    <dbReference type="NCBI Taxonomy" id="904363"/>
    <lineage>
        <taxon>Eukaryota</taxon>
        <taxon>Viridiplantae</taxon>
        <taxon>Chlorophyta</taxon>
        <taxon>core chlorophytes</taxon>
        <taxon>Trebouxiophyceae</taxon>
        <taxon>Chlorellales</taxon>
        <taxon>Chlorellaceae</taxon>
        <taxon>Apatococcus</taxon>
    </lineage>
</organism>
<dbReference type="CDD" id="cd22326">
    <property type="entry name" value="FAN1-like"/>
    <property type="match status" value="1"/>
</dbReference>
<evidence type="ECO:0000256" key="2">
    <source>
        <dbReference type="ARBA" id="ARBA00005533"/>
    </source>
</evidence>
<comment type="similarity">
    <text evidence="2 13">Belongs to the FAN1 family.</text>
</comment>
<dbReference type="InterPro" id="IPR011856">
    <property type="entry name" value="tRNA_endonuc-like_dom_sf"/>
</dbReference>
<reference evidence="16 17" key="1">
    <citation type="journal article" date="2024" name="Nat. Commun.">
        <title>Phylogenomics reveals the evolutionary origins of lichenization in chlorophyte algae.</title>
        <authorList>
            <person name="Puginier C."/>
            <person name="Libourel C."/>
            <person name="Otte J."/>
            <person name="Skaloud P."/>
            <person name="Haon M."/>
            <person name="Grisel S."/>
            <person name="Petersen M."/>
            <person name="Berrin J.G."/>
            <person name="Delaux P.M."/>
            <person name="Dal Grande F."/>
            <person name="Keller J."/>
        </authorList>
    </citation>
    <scope>NUCLEOTIDE SEQUENCE [LARGE SCALE GENOMIC DNA]</scope>
    <source>
        <strain evidence="16 17">SAG 2145</strain>
    </source>
</reference>
<dbReference type="GO" id="GO:0005634">
    <property type="term" value="C:nucleus"/>
    <property type="evidence" value="ECO:0007669"/>
    <property type="project" value="UniProtKB-SubCell"/>
</dbReference>
<dbReference type="Gene3D" id="3.40.1350.10">
    <property type="match status" value="1"/>
</dbReference>
<evidence type="ECO:0000256" key="8">
    <source>
        <dbReference type="ARBA" id="ARBA00022833"/>
    </source>
</evidence>
<dbReference type="InterPro" id="IPR049125">
    <property type="entry name" value="FAN1-like_WH"/>
</dbReference>
<keyword evidence="6 12" id="KW-0863">Zinc-finger</keyword>
<keyword evidence="11 13" id="KW-0464">Manganese</keyword>
<keyword evidence="3 13" id="KW-0540">Nuclease</keyword>
<sequence length="1180" mass="125976">MLRGQSSLQQLIGKNPTDFKKQKKGVQARRKAFADSAAKDVDAPEALEPVVPELNKQLSSKTSAELPPVEQSRTNRHAKRQRLQSESPKVGKVQCPVCKKFLEAATDVNSHIDDCLIKSSARKGRAQTKLSFGPAQKAPSKASPSSAHAQHCQKAAPTAPHAQAGPAHAPSPANAGPDAIAAAAAATAAQAPTARRVSSGPALTPDDAAPELACRPRTRQTSKSLPLPFSQPQQSLTAPLLAAQSDPVCSPSKENSLRIPGGAALQAVTKHQAGKGPSACRLDIAARAASVSTSAEPADSPQHPNQELDGANRAHTRLASNQRRSASKPHTPALIPGVNSTPATHASSPPAARGRPSTPVGKAGSSPPDGAVQATSRAVSPMECEGQPATPPSTDAASPNGITSPFKKMARRSRAGPAPDAAEVLITFKAHVTARRYVPPAIIEPGLTAYVRHEPGNAKDQNALQVVSDASQATLGYLPGPLAALLAPLVIPGFVRLSITFLEAPRTATSPVPIQLQVSNTAPPGHNQEQLKKDLEKAATAGESLLQRAGSGTGEALRANFLLVSEMVQDLDAHLFREPEQAFLAKFRGLPAPAQALFLRLFQRRGPWFQARTFSYSEVEDAAAAVQQLVEAGLARTDANADTEARSQIAETIKSLEMQILVAKLGLLPPGAKSRSKGQLAELLLPRLLDPDCNEAWAAVLEMTGPCVALDPGACEVVRRINRLFFLNEGQGLSHVQVADMGILKYPPYKVWRTRPAFQDRAALDAYELALRHAARLDHALEAGDLAAAENALEPARAALAAGMHKAPAGSASEPTEAAERGSSMPFLMRYTAGWIYTAMATAGVSLLEKQRRYDDAAAELRQLLGGVCCPGRRGEWWVRLSLDIEHCNRPEESLEVAEAALADEWVKHGDRITLQRRALRLGKPPRRWKRPSWAESALWEPPETCITGKLLAGGLGLKSRFVGLDSQECTVESLALQFYASEAGGSWLGIHSENGIWSTLFGLLMWDVLYMPVPDVFRTAFQTGPMDLGTPVFLLARRAAAAEAVRQVSLGRGPQKLQEVYAEHRGVMACGVNWDRHSVEDLCTIATCIGGAGLATVCQLLAEDHSGWSGGMPDLLLWKPNQMTAKLAEVKGPRDRLSEQQRAWLAALAHAGLQVEVCKVREASSATKPASKRGRKRTW</sequence>
<keyword evidence="8" id="KW-0862">Zinc</keyword>
<accession>A0AAW1RER4</accession>
<evidence type="ECO:0000313" key="17">
    <source>
        <dbReference type="Proteomes" id="UP001438707"/>
    </source>
</evidence>
<dbReference type="EC" id="3.1.4.1" evidence="13"/>
<dbReference type="SMART" id="SM00734">
    <property type="entry name" value="ZnF_Rad18"/>
    <property type="match status" value="1"/>
</dbReference>
<dbReference type="GO" id="GO:0008409">
    <property type="term" value="F:5'-3' exonuclease activity"/>
    <property type="evidence" value="ECO:0007669"/>
    <property type="project" value="TreeGrafter"/>
</dbReference>
<dbReference type="Gene3D" id="3.30.70.2330">
    <property type="match status" value="1"/>
</dbReference>
<keyword evidence="17" id="KW-1185">Reference proteome</keyword>
<keyword evidence="9 13" id="KW-0460">Magnesium</keyword>
<evidence type="ECO:0000256" key="10">
    <source>
        <dbReference type="ARBA" id="ARBA00023204"/>
    </source>
</evidence>
<dbReference type="InterPro" id="IPR006642">
    <property type="entry name" value="Rad18_UBZ4"/>
</dbReference>
<protein>
    <recommendedName>
        <fullName evidence="13">Fanconi-associated nuclease</fullName>
        <ecNumber evidence="13">3.1.4.1</ecNumber>
    </recommendedName>
</protein>
<name>A0AAW1RER4_9CHLO</name>
<dbReference type="PROSITE" id="PS51908">
    <property type="entry name" value="ZF_UBZ4"/>
    <property type="match status" value="1"/>
</dbReference>
<evidence type="ECO:0000256" key="9">
    <source>
        <dbReference type="ARBA" id="ARBA00022842"/>
    </source>
</evidence>
<dbReference type="AlphaFoldDB" id="A0AAW1RER4"/>
<feature type="region of interest" description="Disordered" evidence="14">
    <location>
        <begin position="1"/>
        <end position="91"/>
    </location>
</feature>
<evidence type="ECO:0000256" key="11">
    <source>
        <dbReference type="ARBA" id="ARBA00023211"/>
    </source>
</evidence>
<feature type="region of interest" description="Disordered" evidence="14">
    <location>
        <begin position="123"/>
        <end position="212"/>
    </location>
</feature>